<dbReference type="OrthoDB" id="9794403at2"/>
<name>A0A378JWA1_9GAMM</name>
<evidence type="ECO:0000313" key="2">
    <source>
        <dbReference type="EMBL" id="STX52492.1"/>
    </source>
</evidence>
<dbReference type="InterPro" id="IPR036515">
    <property type="entry name" value="Transposase_17_sf"/>
</dbReference>
<dbReference type="EMBL" id="UGOD01000001">
    <property type="protein sequence ID" value="STX52492.1"/>
    <property type="molecule type" value="Genomic_DNA"/>
</dbReference>
<dbReference type="GO" id="GO:0043565">
    <property type="term" value="F:sequence-specific DNA binding"/>
    <property type="evidence" value="ECO:0007669"/>
    <property type="project" value="TreeGrafter"/>
</dbReference>
<evidence type="ECO:0000313" key="3">
    <source>
        <dbReference type="Proteomes" id="UP000254794"/>
    </source>
</evidence>
<proteinExistence type="predicted"/>
<dbReference type="NCBIfam" id="NF047646">
    <property type="entry name" value="REP_Tyr_transpos"/>
    <property type="match status" value="1"/>
</dbReference>
<dbReference type="SUPFAM" id="SSF143422">
    <property type="entry name" value="Transposase IS200-like"/>
    <property type="match status" value="1"/>
</dbReference>
<sequence length="176" mass="20983">MRYRRAYVCGATYFFTVNLKDRKSNLLIEEIDTLRGSFQKVKQNHPYKINAAVILPNHLHLIMTLPAGDSNYSLRLNLIKGEFSKQIMSTEAISRSRKNKKERGIWQRRFWEHLIRDEQDYIHHVNYIHYNPVKHGYITHAIDWPYSSLHQFIKRGELPKTWSVERPEAVESMDLE</sequence>
<dbReference type="PANTHER" id="PTHR36966">
    <property type="entry name" value="REP-ASSOCIATED TYROSINE TRANSPOSASE"/>
    <property type="match status" value="1"/>
</dbReference>
<dbReference type="AlphaFoldDB" id="A0A378JWA1"/>
<dbReference type="InterPro" id="IPR052715">
    <property type="entry name" value="RAYT_transposase"/>
</dbReference>
<organism evidence="2 3">
    <name type="scientific">Legionella busanensis</name>
    <dbReference type="NCBI Taxonomy" id="190655"/>
    <lineage>
        <taxon>Bacteria</taxon>
        <taxon>Pseudomonadati</taxon>
        <taxon>Pseudomonadota</taxon>
        <taxon>Gammaproteobacteria</taxon>
        <taxon>Legionellales</taxon>
        <taxon>Legionellaceae</taxon>
        <taxon>Legionella</taxon>
    </lineage>
</organism>
<dbReference type="GO" id="GO:0006313">
    <property type="term" value="P:DNA transposition"/>
    <property type="evidence" value="ECO:0007669"/>
    <property type="project" value="InterPro"/>
</dbReference>
<protein>
    <submittedName>
        <fullName evidence="2">Transposase and inactivated derivatives</fullName>
    </submittedName>
</protein>
<dbReference type="Pfam" id="PF01797">
    <property type="entry name" value="Y1_Tnp"/>
    <property type="match status" value="1"/>
</dbReference>
<reference evidence="2 3" key="1">
    <citation type="submission" date="2018-06" db="EMBL/GenBank/DDBJ databases">
        <authorList>
            <consortium name="Pathogen Informatics"/>
            <person name="Doyle S."/>
        </authorList>
    </citation>
    <scope>NUCLEOTIDE SEQUENCE [LARGE SCALE GENOMIC DNA]</scope>
    <source>
        <strain evidence="2 3">NCTC13316</strain>
    </source>
</reference>
<dbReference type="Gene3D" id="3.30.70.1290">
    <property type="entry name" value="Transposase IS200-like"/>
    <property type="match status" value="1"/>
</dbReference>
<dbReference type="SMART" id="SM01321">
    <property type="entry name" value="Y1_Tnp"/>
    <property type="match status" value="1"/>
</dbReference>
<dbReference type="PANTHER" id="PTHR36966:SF1">
    <property type="entry name" value="REP-ASSOCIATED TYROSINE TRANSPOSASE"/>
    <property type="match status" value="1"/>
</dbReference>
<dbReference type="RefSeq" id="WP_115332046.1">
    <property type="nucleotide sequence ID" value="NZ_CAAAHP010000006.1"/>
</dbReference>
<feature type="domain" description="Transposase IS200-like" evidence="1">
    <location>
        <begin position="8"/>
        <end position="131"/>
    </location>
</feature>
<dbReference type="GO" id="GO:0004803">
    <property type="term" value="F:transposase activity"/>
    <property type="evidence" value="ECO:0007669"/>
    <property type="project" value="InterPro"/>
</dbReference>
<dbReference type="Proteomes" id="UP000254794">
    <property type="component" value="Unassembled WGS sequence"/>
</dbReference>
<dbReference type="InterPro" id="IPR002686">
    <property type="entry name" value="Transposase_17"/>
</dbReference>
<gene>
    <name evidence="2" type="ORF">NCTC13316_02605</name>
</gene>
<accession>A0A378JWA1</accession>
<evidence type="ECO:0000259" key="1">
    <source>
        <dbReference type="SMART" id="SM01321"/>
    </source>
</evidence>
<keyword evidence="3" id="KW-1185">Reference proteome</keyword>